<organism evidence="2 3">
    <name type="scientific">Streptococcus gallolyticus</name>
    <dbReference type="NCBI Taxonomy" id="315405"/>
    <lineage>
        <taxon>Bacteria</taxon>
        <taxon>Bacillati</taxon>
        <taxon>Bacillota</taxon>
        <taxon>Bacilli</taxon>
        <taxon>Lactobacillales</taxon>
        <taxon>Streptococcaceae</taxon>
        <taxon>Streptococcus</taxon>
    </lineage>
</organism>
<feature type="domain" description="Glycosyltransferase 2-like" evidence="1">
    <location>
        <begin position="73"/>
        <end position="173"/>
    </location>
</feature>
<dbReference type="SUPFAM" id="SSF53448">
    <property type="entry name" value="Nucleotide-diphospho-sugar transferases"/>
    <property type="match status" value="1"/>
</dbReference>
<gene>
    <name evidence="2" type="primary">sunS</name>
    <name evidence="2" type="ORF">NCTC13773_02258</name>
</gene>
<accession>A0AA94M3Q9</accession>
<dbReference type="Proteomes" id="UP000249013">
    <property type="component" value="Chromosome 1"/>
</dbReference>
<dbReference type="RefSeq" id="WP_013643489.1">
    <property type="nucleotide sequence ID" value="NZ_CP113954.2"/>
</dbReference>
<dbReference type="InterPro" id="IPR029044">
    <property type="entry name" value="Nucleotide-diphossugar_trans"/>
</dbReference>
<protein>
    <submittedName>
        <fullName evidence="2">Family 2 glycosyl transferase</fullName>
        <ecNumber evidence="2">2.4.1.-</ecNumber>
    </submittedName>
</protein>
<keyword evidence="2" id="KW-0328">Glycosyltransferase</keyword>
<evidence type="ECO:0000313" key="3">
    <source>
        <dbReference type="Proteomes" id="UP000249013"/>
    </source>
</evidence>
<dbReference type="EC" id="2.4.1.-" evidence="2"/>
<evidence type="ECO:0000259" key="1">
    <source>
        <dbReference type="Pfam" id="PF00535"/>
    </source>
</evidence>
<dbReference type="PANTHER" id="PTHR43630">
    <property type="entry name" value="POLY-BETA-1,6-N-ACETYL-D-GLUCOSAMINE SYNTHASE"/>
    <property type="match status" value="1"/>
</dbReference>
<proteinExistence type="predicted"/>
<dbReference type="Gene3D" id="3.90.550.10">
    <property type="entry name" value="Spore Coat Polysaccharide Biosynthesis Protein SpsA, Chain A"/>
    <property type="match status" value="1"/>
</dbReference>
<sequence>MKINPILKKEWLRENQAYIKQSKVDFELILHLIELIESDDWNILYTKNSKSLSCRQVIDYVNKVDFNNQSTISVVYIVKNEQNTILKSIKSLKKLADEIIVVDTGSTDETIEILTNYSMNDTSISLYSFEWCDDFSRARNFANSKASCDWIVSLDADERITNFKLLKLLLTYLKNFGDYPKTVFNLNIIRGDNVYKTGKVIQNLSCFSYRGRVHETYFSSVGDVHYTNINIDIISQNRMTLKKADYYNKLLLLTIDENPMNLRWLYFYLRDNFNSIEYTEMKTLCYDSLYNDSLSRNLKGSYYSVRITLLLMFKALQNKRISDFEKYQYTIKDVACEHSDYIFLKYAFKLLKIQEIIGDELEEMLNVCQKLKTENSIFPVDYLYSVLATYLLLEGEPQKSKSILEELFNRNSDFPCFLTNSMREFLLRAK</sequence>
<dbReference type="GO" id="GO:0016757">
    <property type="term" value="F:glycosyltransferase activity"/>
    <property type="evidence" value="ECO:0007669"/>
    <property type="project" value="UniProtKB-KW"/>
</dbReference>
<reference evidence="2 3" key="1">
    <citation type="submission" date="2018-06" db="EMBL/GenBank/DDBJ databases">
        <authorList>
            <consortium name="Pathogen Informatics"/>
            <person name="Doyle S."/>
        </authorList>
    </citation>
    <scope>NUCLEOTIDE SEQUENCE [LARGE SCALE GENOMIC DNA]</scope>
    <source>
        <strain evidence="2 3">NCTC13773</strain>
    </source>
</reference>
<dbReference type="CDD" id="cd02511">
    <property type="entry name" value="Beta4Glucosyltransferase"/>
    <property type="match status" value="1"/>
</dbReference>
<name>A0AA94M3Q9_9STRE</name>
<dbReference type="PANTHER" id="PTHR43630:SF2">
    <property type="entry name" value="GLYCOSYLTRANSFERASE"/>
    <property type="match status" value="1"/>
</dbReference>
<dbReference type="AlphaFoldDB" id="A0AA94M3Q9"/>
<keyword evidence="2" id="KW-0808">Transferase</keyword>
<dbReference type="InterPro" id="IPR001173">
    <property type="entry name" value="Glyco_trans_2-like"/>
</dbReference>
<evidence type="ECO:0000313" key="2">
    <source>
        <dbReference type="EMBL" id="SQG80427.1"/>
    </source>
</evidence>
<dbReference type="EMBL" id="LS483409">
    <property type="protein sequence ID" value="SQG80427.1"/>
    <property type="molecule type" value="Genomic_DNA"/>
</dbReference>
<dbReference type="Pfam" id="PF00535">
    <property type="entry name" value="Glycos_transf_2"/>
    <property type="match status" value="1"/>
</dbReference>